<dbReference type="Proteomes" id="UP000032247">
    <property type="component" value="Unassembled WGS sequence"/>
</dbReference>
<keyword evidence="2" id="KW-1003">Cell membrane</keyword>
<protein>
    <submittedName>
        <fullName evidence="8">Ggdef domain protein</fullName>
    </submittedName>
</protein>
<evidence type="ECO:0000256" key="4">
    <source>
        <dbReference type="ARBA" id="ARBA00022989"/>
    </source>
</evidence>
<dbReference type="InterPro" id="IPR011620">
    <property type="entry name" value="Sig_transdc_His_kinase_LytS_TM"/>
</dbReference>
<organism evidence="8 9">
    <name type="scientific">Bacillus subtilis</name>
    <dbReference type="NCBI Taxonomy" id="1423"/>
    <lineage>
        <taxon>Bacteria</taxon>
        <taxon>Bacillati</taxon>
        <taxon>Bacillota</taxon>
        <taxon>Bacilli</taxon>
        <taxon>Bacillales</taxon>
        <taxon>Bacillaceae</taxon>
        <taxon>Bacillus</taxon>
    </lineage>
</organism>
<dbReference type="GO" id="GO:0005886">
    <property type="term" value="C:plasma membrane"/>
    <property type="evidence" value="ECO:0007669"/>
    <property type="project" value="UniProtKB-SubCell"/>
</dbReference>
<dbReference type="Pfam" id="PF07694">
    <property type="entry name" value="5TM-5TMR_LYT"/>
    <property type="match status" value="1"/>
</dbReference>
<name>A0A0D1IR09_BACIU</name>
<proteinExistence type="predicted"/>
<evidence type="ECO:0000313" key="9">
    <source>
        <dbReference type="Proteomes" id="UP000032247"/>
    </source>
</evidence>
<accession>A0A0D1IR09</accession>
<evidence type="ECO:0000256" key="5">
    <source>
        <dbReference type="ARBA" id="ARBA00023136"/>
    </source>
</evidence>
<reference evidence="8 9" key="1">
    <citation type="submission" date="2014-12" db="EMBL/GenBank/DDBJ databases">
        <title>Comparative genome analysis of Bacillus coagulans HM-08, Clostridium butyricum HM-68, Bacillus subtilis HM-66 and Bacillus licheniformis BL-09.</title>
        <authorList>
            <person name="Zhang H."/>
        </authorList>
    </citation>
    <scope>NUCLEOTIDE SEQUENCE [LARGE SCALE GENOMIC DNA]</scope>
    <source>
        <strain evidence="8 9">HM-66</strain>
    </source>
</reference>
<dbReference type="AlphaFoldDB" id="A0A0D1IR09"/>
<feature type="domain" description="Signal transduction histidine kinase 5TM receptor LytS transmembrane region" evidence="7">
    <location>
        <begin position="1"/>
        <end position="46"/>
    </location>
</feature>
<keyword evidence="4 6" id="KW-1133">Transmembrane helix</keyword>
<comment type="subcellular location">
    <subcellularLocation>
        <location evidence="1">Cell membrane</location>
        <topology evidence="1">Multi-pass membrane protein</topology>
    </subcellularLocation>
</comment>
<evidence type="ECO:0000256" key="6">
    <source>
        <dbReference type="SAM" id="Phobius"/>
    </source>
</evidence>
<comment type="caution">
    <text evidence="8">The sequence shown here is derived from an EMBL/GenBank/DDBJ whole genome shotgun (WGS) entry which is preliminary data.</text>
</comment>
<evidence type="ECO:0000256" key="2">
    <source>
        <dbReference type="ARBA" id="ARBA00022475"/>
    </source>
</evidence>
<keyword evidence="5 6" id="KW-0472">Membrane</keyword>
<dbReference type="GO" id="GO:0071555">
    <property type="term" value="P:cell wall organization"/>
    <property type="evidence" value="ECO:0007669"/>
    <property type="project" value="InterPro"/>
</dbReference>
<sequence>MVFGFTYQHSIIDLRNIPIMIAALYGGWVSTPTALAMITAGRLLITMNTSALYYYHLYRCHSVTHCF</sequence>
<dbReference type="PATRIC" id="fig|1423.173.peg.705"/>
<keyword evidence="3 6" id="KW-0812">Transmembrane</keyword>
<dbReference type="GO" id="GO:0000155">
    <property type="term" value="F:phosphorelay sensor kinase activity"/>
    <property type="evidence" value="ECO:0007669"/>
    <property type="project" value="InterPro"/>
</dbReference>
<gene>
    <name evidence="8" type="ORF">SC09_Contig19orf00068</name>
</gene>
<evidence type="ECO:0000313" key="8">
    <source>
        <dbReference type="EMBL" id="KIU11823.1"/>
    </source>
</evidence>
<feature type="transmembrane region" description="Helical" evidence="6">
    <location>
        <begin position="20"/>
        <end position="45"/>
    </location>
</feature>
<evidence type="ECO:0000256" key="3">
    <source>
        <dbReference type="ARBA" id="ARBA00022692"/>
    </source>
</evidence>
<evidence type="ECO:0000256" key="1">
    <source>
        <dbReference type="ARBA" id="ARBA00004651"/>
    </source>
</evidence>
<evidence type="ECO:0000259" key="7">
    <source>
        <dbReference type="Pfam" id="PF07694"/>
    </source>
</evidence>
<dbReference type="EMBL" id="JXBC01000002">
    <property type="protein sequence ID" value="KIU11823.1"/>
    <property type="molecule type" value="Genomic_DNA"/>
</dbReference>